<dbReference type="Proteomes" id="UP001066276">
    <property type="component" value="Chromosome 3_2"/>
</dbReference>
<protein>
    <submittedName>
        <fullName evidence="1">Uncharacterized protein</fullName>
    </submittedName>
</protein>
<keyword evidence="2" id="KW-1185">Reference proteome</keyword>
<evidence type="ECO:0000313" key="1">
    <source>
        <dbReference type="EMBL" id="KAJ1175941.1"/>
    </source>
</evidence>
<name>A0AAV7TI27_PLEWA</name>
<accession>A0AAV7TI27</accession>
<dbReference type="AlphaFoldDB" id="A0AAV7TI27"/>
<sequence>MSGPRRIQTIGYAGPVRKLRTSRTDCDKALDNMHQYCLYTTQVTYSRNFNTNNPSTQLTPIIEYYCYLGKPRLQIWTRSVCATKMYQDPDFC</sequence>
<organism evidence="1 2">
    <name type="scientific">Pleurodeles waltl</name>
    <name type="common">Iberian ribbed newt</name>
    <dbReference type="NCBI Taxonomy" id="8319"/>
    <lineage>
        <taxon>Eukaryota</taxon>
        <taxon>Metazoa</taxon>
        <taxon>Chordata</taxon>
        <taxon>Craniata</taxon>
        <taxon>Vertebrata</taxon>
        <taxon>Euteleostomi</taxon>
        <taxon>Amphibia</taxon>
        <taxon>Batrachia</taxon>
        <taxon>Caudata</taxon>
        <taxon>Salamandroidea</taxon>
        <taxon>Salamandridae</taxon>
        <taxon>Pleurodelinae</taxon>
        <taxon>Pleurodeles</taxon>
    </lineage>
</organism>
<reference evidence="1" key="1">
    <citation type="journal article" date="2022" name="bioRxiv">
        <title>Sequencing and chromosome-scale assembly of the giantPleurodeles waltlgenome.</title>
        <authorList>
            <person name="Brown T."/>
            <person name="Elewa A."/>
            <person name="Iarovenko S."/>
            <person name="Subramanian E."/>
            <person name="Araus A.J."/>
            <person name="Petzold A."/>
            <person name="Susuki M."/>
            <person name="Suzuki K.-i.T."/>
            <person name="Hayashi T."/>
            <person name="Toyoda A."/>
            <person name="Oliveira C."/>
            <person name="Osipova E."/>
            <person name="Leigh N.D."/>
            <person name="Simon A."/>
            <person name="Yun M.H."/>
        </authorList>
    </citation>
    <scope>NUCLEOTIDE SEQUENCE</scope>
    <source>
        <strain evidence="1">20211129_DDA</strain>
        <tissue evidence="1">Liver</tissue>
    </source>
</reference>
<evidence type="ECO:0000313" key="2">
    <source>
        <dbReference type="Proteomes" id="UP001066276"/>
    </source>
</evidence>
<gene>
    <name evidence="1" type="ORF">NDU88_001226</name>
</gene>
<dbReference type="EMBL" id="JANPWB010000006">
    <property type="protein sequence ID" value="KAJ1175941.1"/>
    <property type="molecule type" value="Genomic_DNA"/>
</dbReference>
<comment type="caution">
    <text evidence="1">The sequence shown here is derived from an EMBL/GenBank/DDBJ whole genome shotgun (WGS) entry which is preliminary data.</text>
</comment>
<proteinExistence type="predicted"/>